<dbReference type="Pfam" id="PF02518">
    <property type="entry name" value="HATPase_c"/>
    <property type="match status" value="1"/>
</dbReference>
<dbReference type="SUPFAM" id="SSF55874">
    <property type="entry name" value="ATPase domain of HSP90 chaperone/DNA topoisomerase II/histidine kinase"/>
    <property type="match status" value="1"/>
</dbReference>
<evidence type="ECO:0000259" key="5">
    <source>
        <dbReference type="PROSITE" id="PS50109"/>
    </source>
</evidence>
<dbReference type="GO" id="GO:0005524">
    <property type="term" value="F:ATP binding"/>
    <property type="evidence" value="ECO:0007669"/>
    <property type="project" value="UniProtKB-KW"/>
</dbReference>
<dbReference type="InterPro" id="IPR005467">
    <property type="entry name" value="His_kinase_dom"/>
</dbReference>
<gene>
    <name evidence="6" type="ORF">ACFQ2E_01335</name>
</gene>
<dbReference type="Proteomes" id="UP001597163">
    <property type="component" value="Unassembled WGS sequence"/>
</dbReference>
<dbReference type="SMART" id="SM00387">
    <property type="entry name" value="HATPase_c"/>
    <property type="match status" value="1"/>
</dbReference>
<keyword evidence="7" id="KW-1185">Reference proteome</keyword>
<comment type="caution">
    <text evidence="6">The sequence shown here is derived from an EMBL/GenBank/DDBJ whole genome shotgun (WGS) entry which is preliminary data.</text>
</comment>
<organism evidence="6 7">
    <name type="scientific">Hwangdonia seohaensis</name>
    <dbReference type="NCBI Taxonomy" id="1240727"/>
    <lineage>
        <taxon>Bacteria</taxon>
        <taxon>Pseudomonadati</taxon>
        <taxon>Bacteroidota</taxon>
        <taxon>Flavobacteriia</taxon>
        <taxon>Flavobacteriales</taxon>
        <taxon>Flavobacteriaceae</taxon>
        <taxon>Hwangdonia</taxon>
    </lineage>
</organism>
<dbReference type="InterPro" id="IPR003594">
    <property type="entry name" value="HATPase_dom"/>
</dbReference>
<dbReference type="EC" id="2.7.13.3" evidence="2"/>
<keyword evidence="6" id="KW-0547">Nucleotide-binding</keyword>
<dbReference type="PANTHER" id="PTHR43047:SF72">
    <property type="entry name" value="OSMOSENSING HISTIDINE PROTEIN KINASE SLN1"/>
    <property type="match status" value="1"/>
</dbReference>
<dbReference type="EMBL" id="JBHTLJ010000001">
    <property type="protein sequence ID" value="MFD1161039.1"/>
    <property type="molecule type" value="Genomic_DNA"/>
</dbReference>
<evidence type="ECO:0000313" key="6">
    <source>
        <dbReference type="EMBL" id="MFD1161039.1"/>
    </source>
</evidence>
<sequence>MFKQGKILVKVDVYKNVLTTQIIDNGIGISKEDQNKLLMPFIQLEGGLNRSHEGTGLGLAITKNLIEKLGGTINVESKIGKGSNFIFTLPIEKMDNI</sequence>
<name>A0ABW3R7R3_9FLAO</name>
<feature type="domain" description="Histidine kinase" evidence="5">
    <location>
        <begin position="1"/>
        <end position="93"/>
    </location>
</feature>
<dbReference type="InterPro" id="IPR004358">
    <property type="entry name" value="Sig_transdc_His_kin-like_C"/>
</dbReference>
<keyword evidence="3" id="KW-0808">Transferase</keyword>
<keyword evidence="4" id="KW-0418">Kinase</keyword>
<dbReference type="InterPro" id="IPR036890">
    <property type="entry name" value="HATPase_C_sf"/>
</dbReference>
<protein>
    <recommendedName>
        <fullName evidence="2">histidine kinase</fullName>
        <ecNumber evidence="2">2.7.13.3</ecNumber>
    </recommendedName>
</protein>
<dbReference type="RefSeq" id="WP_311937463.1">
    <property type="nucleotide sequence ID" value="NZ_JAVSCK010000001.1"/>
</dbReference>
<evidence type="ECO:0000313" key="7">
    <source>
        <dbReference type="Proteomes" id="UP001597163"/>
    </source>
</evidence>
<evidence type="ECO:0000256" key="3">
    <source>
        <dbReference type="ARBA" id="ARBA00022679"/>
    </source>
</evidence>
<accession>A0ABW3R7R3</accession>
<evidence type="ECO:0000256" key="2">
    <source>
        <dbReference type="ARBA" id="ARBA00012438"/>
    </source>
</evidence>
<evidence type="ECO:0000256" key="4">
    <source>
        <dbReference type="ARBA" id="ARBA00022777"/>
    </source>
</evidence>
<dbReference type="PANTHER" id="PTHR43047">
    <property type="entry name" value="TWO-COMPONENT HISTIDINE PROTEIN KINASE"/>
    <property type="match status" value="1"/>
</dbReference>
<proteinExistence type="predicted"/>
<reference evidence="7" key="1">
    <citation type="journal article" date="2019" name="Int. J. Syst. Evol. Microbiol.">
        <title>The Global Catalogue of Microorganisms (GCM) 10K type strain sequencing project: providing services to taxonomists for standard genome sequencing and annotation.</title>
        <authorList>
            <consortium name="The Broad Institute Genomics Platform"/>
            <consortium name="The Broad Institute Genome Sequencing Center for Infectious Disease"/>
            <person name="Wu L."/>
            <person name="Ma J."/>
        </authorList>
    </citation>
    <scope>NUCLEOTIDE SEQUENCE [LARGE SCALE GENOMIC DNA]</scope>
    <source>
        <strain evidence="7">CCUG 63246</strain>
    </source>
</reference>
<dbReference type="PROSITE" id="PS50109">
    <property type="entry name" value="HIS_KIN"/>
    <property type="match status" value="1"/>
</dbReference>
<evidence type="ECO:0000256" key="1">
    <source>
        <dbReference type="ARBA" id="ARBA00000085"/>
    </source>
</evidence>
<comment type="catalytic activity">
    <reaction evidence="1">
        <text>ATP + protein L-histidine = ADP + protein N-phospho-L-histidine.</text>
        <dbReference type="EC" id="2.7.13.3"/>
    </reaction>
</comment>
<keyword evidence="6" id="KW-0067">ATP-binding</keyword>
<dbReference type="PRINTS" id="PR00344">
    <property type="entry name" value="BCTRLSENSOR"/>
</dbReference>
<dbReference type="Gene3D" id="3.30.565.10">
    <property type="entry name" value="Histidine kinase-like ATPase, C-terminal domain"/>
    <property type="match status" value="1"/>
</dbReference>